<gene>
    <name evidence="2" type="ORF">LCGC14_0878280</name>
</gene>
<proteinExistence type="predicted"/>
<dbReference type="AlphaFoldDB" id="A0A0F9S9L9"/>
<sequence length="49" mass="5473">MATTKIARKTKIERAAQARRTTQLRISGARSATQAYISRAPRLTTLRNS</sequence>
<evidence type="ECO:0000313" key="2">
    <source>
        <dbReference type="EMBL" id="KKN26063.1"/>
    </source>
</evidence>
<comment type="caution">
    <text evidence="2">The sequence shown here is derived from an EMBL/GenBank/DDBJ whole genome shotgun (WGS) entry which is preliminary data.</text>
</comment>
<feature type="region of interest" description="Disordered" evidence="1">
    <location>
        <begin position="1"/>
        <end position="33"/>
    </location>
</feature>
<reference evidence="2" key="1">
    <citation type="journal article" date="2015" name="Nature">
        <title>Complex archaea that bridge the gap between prokaryotes and eukaryotes.</title>
        <authorList>
            <person name="Spang A."/>
            <person name="Saw J.H."/>
            <person name="Jorgensen S.L."/>
            <person name="Zaremba-Niedzwiedzka K."/>
            <person name="Martijn J."/>
            <person name="Lind A.E."/>
            <person name="van Eijk R."/>
            <person name="Schleper C."/>
            <person name="Guy L."/>
            <person name="Ettema T.J."/>
        </authorList>
    </citation>
    <scope>NUCLEOTIDE SEQUENCE</scope>
</reference>
<protein>
    <submittedName>
        <fullName evidence="2">Uncharacterized protein</fullName>
    </submittedName>
</protein>
<name>A0A0F9S9L9_9ZZZZ</name>
<organism evidence="2">
    <name type="scientific">marine sediment metagenome</name>
    <dbReference type="NCBI Taxonomy" id="412755"/>
    <lineage>
        <taxon>unclassified sequences</taxon>
        <taxon>metagenomes</taxon>
        <taxon>ecological metagenomes</taxon>
    </lineage>
</organism>
<accession>A0A0F9S9L9</accession>
<evidence type="ECO:0000256" key="1">
    <source>
        <dbReference type="SAM" id="MobiDB-lite"/>
    </source>
</evidence>
<dbReference type="EMBL" id="LAZR01002749">
    <property type="protein sequence ID" value="KKN26063.1"/>
    <property type="molecule type" value="Genomic_DNA"/>
</dbReference>